<gene>
    <name evidence="1" type="ORF">OE88DRAFT_1533177</name>
</gene>
<sequence length="215" mass="23803">METCYRNQWVSSRDCRLVAAPETCRAVSARFRQMRQSNWECPRRQKENELYQVSCVLMNNACCISGPRIVKHPAAALSFTTGRPVLRSPRWSDTVGEPVADSCPETTLAPRMKHARRRTHLSFAVALSPTPQVIRNTDSGAVNARIATATLPIVLPHCGGVWKIAASPSPIRPAALAGFDERAICPHLEVVLRLWPGLRGWIPGACANDRIEREA</sequence>
<protein>
    <submittedName>
        <fullName evidence="1">Uncharacterized protein</fullName>
    </submittedName>
</protein>
<organism evidence="1 2">
    <name type="scientific">Heliocybe sulcata</name>
    <dbReference type="NCBI Taxonomy" id="5364"/>
    <lineage>
        <taxon>Eukaryota</taxon>
        <taxon>Fungi</taxon>
        <taxon>Dikarya</taxon>
        <taxon>Basidiomycota</taxon>
        <taxon>Agaricomycotina</taxon>
        <taxon>Agaricomycetes</taxon>
        <taxon>Gloeophyllales</taxon>
        <taxon>Gloeophyllaceae</taxon>
        <taxon>Heliocybe</taxon>
    </lineage>
</organism>
<reference evidence="1 2" key="1">
    <citation type="journal article" date="2019" name="Nat. Ecol. Evol.">
        <title>Megaphylogeny resolves global patterns of mushroom evolution.</title>
        <authorList>
            <person name="Varga T."/>
            <person name="Krizsan K."/>
            <person name="Foldi C."/>
            <person name="Dima B."/>
            <person name="Sanchez-Garcia M."/>
            <person name="Sanchez-Ramirez S."/>
            <person name="Szollosi G.J."/>
            <person name="Szarkandi J.G."/>
            <person name="Papp V."/>
            <person name="Albert L."/>
            <person name="Andreopoulos W."/>
            <person name="Angelini C."/>
            <person name="Antonin V."/>
            <person name="Barry K.W."/>
            <person name="Bougher N.L."/>
            <person name="Buchanan P."/>
            <person name="Buyck B."/>
            <person name="Bense V."/>
            <person name="Catcheside P."/>
            <person name="Chovatia M."/>
            <person name="Cooper J."/>
            <person name="Damon W."/>
            <person name="Desjardin D."/>
            <person name="Finy P."/>
            <person name="Geml J."/>
            <person name="Haridas S."/>
            <person name="Hughes K."/>
            <person name="Justo A."/>
            <person name="Karasinski D."/>
            <person name="Kautmanova I."/>
            <person name="Kiss B."/>
            <person name="Kocsube S."/>
            <person name="Kotiranta H."/>
            <person name="LaButti K.M."/>
            <person name="Lechner B.E."/>
            <person name="Liimatainen K."/>
            <person name="Lipzen A."/>
            <person name="Lukacs Z."/>
            <person name="Mihaltcheva S."/>
            <person name="Morgado L.N."/>
            <person name="Niskanen T."/>
            <person name="Noordeloos M.E."/>
            <person name="Ohm R.A."/>
            <person name="Ortiz-Santana B."/>
            <person name="Ovrebo C."/>
            <person name="Racz N."/>
            <person name="Riley R."/>
            <person name="Savchenko A."/>
            <person name="Shiryaev A."/>
            <person name="Soop K."/>
            <person name="Spirin V."/>
            <person name="Szebenyi C."/>
            <person name="Tomsovsky M."/>
            <person name="Tulloss R.E."/>
            <person name="Uehling J."/>
            <person name="Grigoriev I.V."/>
            <person name="Vagvolgyi C."/>
            <person name="Papp T."/>
            <person name="Martin F.M."/>
            <person name="Miettinen O."/>
            <person name="Hibbett D.S."/>
            <person name="Nagy L.G."/>
        </authorList>
    </citation>
    <scope>NUCLEOTIDE SEQUENCE [LARGE SCALE GENOMIC DNA]</scope>
    <source>
        <strain evidence="1 2">OMC1185</strain>
    </source>
</reference>
<dbReference type="EMBL" id="ML213511">
    <property type="protein sequence ID" value="TFK51325.1"/>
    <property type="molecule type" value="Genomic_DNA"/>
</dbReference>
<evidence type="ECO:0000313" key="1">
    <source>
        <dbReference type="EMBL" id="TFK51325.1"/>
    </source>
</evidence>
<dbReference type="AlphaFoldDB" id="A0A5C3N2S4"/>
<proteinExistence type="predicted"/>
<evidence type="ECO:0000313" key="2">
    <source>
        <dbReference type="Proteomes" id="UP000305948"/>
    </source>
</evidence>
<name>A0A5C3N2S4_9AGAM</name>
<keyword evidence="2" id="KW-1185">Reference proteome</keyword>
<accession>A0A5C3N2S4</accession>
<dbReference type="Proteomes" id="UP000305948">
    <property type="component" value="Unassembled WGS sequence"/>
</dbReference>